<reference evidence="3 4" key="1">
    <citation type="submission" date="2018-09" db="EMBL/GenBank/DDBJ databases">
        <title>YIM 75507 draft genome.</title>
        <authorList>
            <person name="Tang S."/>
            <person name="Feng Y."/>
        </authorList>
    </citation>
    <scope>NUCLEOTIDE SEQUENCE [LARGE SCALE GENOMIC DNA]</scope>
    <source>
        <strain evidence="3 4">YIM 75507</strain>
    </source>
</reference>
<dbReference type="PANTHER" id="PTHR43767:SF1">
    <property type="entry name" value="NONRIBOSOMAL PEPTIDE SYNTHASE PES1 (EUROFUNG)-RELATED"/>
    <property type="match status" value="1"/>
</dbReference>
<dbReference type="GO" id="GO:0016878">
    <property type="term" value="F:acid-thiol ligase activity"/>
    <property type="evidence" value="ECO:0007669"/>
    <property type="project" value="UniProtKB-ARBA"/>
</dbReference>
<name>A0A3A4B0U4_9ACTN</name>
<dbReference type="InterPro" id="IPR025110">
    <property type="entry name" value="AMP-bd_C"/>
</dbReference>
<dbReference type="Gene3D" id="3.40.50.12780">
    <property type="entry name" value="N-terminal domain of ligase-like"/>
    <property type="match status" value="1"/>
</dbReference>
<dbReference type="OrthoDB" id="3443462at2"/>
<dbReference type="PANTHER" id="PTHR43767">
    <property type="entry name" value="LONG-CHAIN-FATTY-ACID--COA LIGASE"/>
    <property type="match status" value="1"/>
</dbReference>
<dbReference type="InterPro" id="IPR020845">
    <property type="entry name" value="AMP-binding_CS"/>
</dbReference>
<dbReference type="Pfam" id="PF13193">
    <property type="entry name" value="AMP-binding_C"/>
    <property type="match status" value="1"/>
</dbReference>
<dbReference type="InterPro" id="IPR045851">
    <property type="entry name" value="AMP-bd_C_sf"/>
</dbReference>
<accession>A0A3A4B0U4</accession>
<feature type="domain" description="AMP-dependent synthetase/ligase" evidence="1">
    <location>
        <begin position="11"/>
        <end position="366"/>
    </location>
</feature>
<keyword evidence="4" id="KW-1185">Reference proteome</keyword>
<dbReference type="RefSeq" id="WP_119925762.1">
    <property type="nucleotide sequence ID" value="NZ_QZEY01000002.1"/>
</dbReference>
<organism evidence="3 4">
    <name type="scientific">Bailinhaonella thermotolerans</name>
    <dbReference type="NCBI Taxonomy" id="1070861"/>
    <lineage>
        <taxon>Bacteria</taxon>
        <taxon>Bacillati</taxon>
        <taxon>Actinomycetota</taxon>
        <taxon>Actinomycetes</taxon>
        <taxon>Streptosporangiales</taxon>
        <taxon>Streptosporangiaceae</taxon>
        <taxon>Bailinhaonella</taxon>
    </lineage>
</organism>
<dbReference type="Gene3D" id="3.30.300.30">
    <property type="match status" value="1"/>
</dbReference>
<dbReference type="InterPro" id="IPR042099">
    <property type="entry name" value="ANL_N_sf"/>
</dbReference>
<dbReference type="EMBL" id="QZEY01000002">
    <property type="protein sequence ID" value="RJL34459.1"/>
    <property type="molecule type" value="Genomic_DNA"/>
</dbReference>
<protein>
    <submittedName>
        <fullName evidence="3">Acyl-CoA synthetase</fullName>
    </submittedName>
</protein>
<sequence>MARCFNLADVFETVADAVPDRLALVAGDVRLTYAELDARANRVARHLRDAGVGPGAHVGVLAWNRAEWLETMIGCLKARAAPVNVNYRYVADELAQLLGDSDCAALVGERSLVARVEPVRERLPLLRHVVVIEDGGPGPDGDAAYEDALAAASPERIPGERSPDDPYILYTGGTTGLPKGVLWRAEDIFRSTLSMVCGPVGSVEELAAARDREPLRFQVQAPLMHGNGQWVTWNAMAGGNTVILWTGRRFDPAGVLELAARERTQILSLVGDGMAHPLAGHLAENPGAYDLSSLFSIGSGGAPLSPSVRDKLRAVLPDLIFADTFGGSETGAAGPSVEGAEGPPRFRMGPEFAVLGDDLRPVAPGSGERGVLARTGHIPLRYYKDEKKTAETFVTGPDGRRWALQGDCAEVDAEGLVVLLGRGSLVINTGGEKVFPEEVESVIRAHPAVYDAIVVGVPDPRFGQRVTAVAVPEPGATLTLDDLTAFCRGRLAGYKIPRALELAPEIPRTPVGKPDYPWARSLFPS</sequence>
<comment type="caution">
    <text evidence="3">The sequence shown here is derived from an EMBL/GenBank/DDBJ whole genome shotgun (WGS) entry which is preliminary data.</text>
</comment>
<evidence type="ECO:0000259" key="2">
    <source>
        <dbReference type="Pfam" id="PF13193"/>
    </source>
</evidence>
<dbReference type="InterPro" id="IPR000873">
    <property type="entry name" value="AMP-dep_synth/lig_dom"/>
</dbReference>
<evidence type="ECO:0000313" key="3">
    <source>
        <dbReference type="EMBL" id="RJL34459.1"/>
    </source>
</evidence>
<proteinExistence type="predicted"/>
<dbReference type="InterPro" id="IPR050237">
    <property type="entry name" value="ATP-dep_AMP-bd_enzyme"/>
</dbReference>
<dbReference type="PROSITE" id="PS00455">
    <property type="entry name" value="AMP_BINDING"/>
    <property type="match status" value="1"/>
</dbReference>
<feature type="domain" description="AMP-binding enzyme C-terminal" evidence="2">
    <location>
        <begin position="438"/>
        <end position="513"/>
    </location>
</feature>
<evidence type="ECO:0000313" key="4">
    <source>
        <dbReference type="Proteomes" id="UP000265768"/>
    </source>
</evidence>
<dbReference type="NCBIfam" id="NF005863">
    <property type="entry name" value="PRK07798.1"/>
    <property type="match status" value="1"/>
</dbReference>
<dbReference type="SUPFAM" id="SSF56801">
    <property type="entry name" value="Acetyl-CoA synthetase-like"/>
    <property type="match status" value="1"/>
</dbReference>
<dbReference type="AlphaFoldDB" id="A0A3A4B0U4"/>
<gene>
    <name evidence="3" type="ORF">D5H75_08530</name>
</gene>
<dbReference type="Proteomes" id="UP000265768">
    <property type="component" value="Unassembled WGS sequence"/>
</dbReference>
<dbReference type="Pfam" id="PF00501">
    <property type="entry name" value="AMP-binding"/>
    <property type="match status" value="1"/>
</dbReference>
<evidence type="ECO:0000259" key="1">
    <source>
        <dbReference type="Pfam" id="PF00501"/>
    </source>
</evidence>